<dbReference type="PROSITE" id="PS50920">
    <property type="entry name" value="SOLCAR"/>
    <property type="match status" value="1"/>
</dbReference>
<keyword evidence="5" id="KW-0677">Repeat</keyword>
<dbReference type="InterPro" id="IPR018108">
    <property type="entry name" value="MCP_transmembrane"/>
</dbReference>
<comment type="subcellular location">
    <subcellularLocation>
        <location evidence="1">Membrane</location>
        <topology evidence="1">Multi-pass membrane protein</topology>
    </subcellularLocation>
</comment>
<dbReference type="Gene3D" id="1.50.40.10">
    <property type="entry name" value="Mitochondrial carrier domain"/>
    <property type="match status" value="2"/>
</dbReference>
<dbReference type="Proteomes" id="UP001244341">
    <property type="component" value="Chromosome 9b"/>
</dbReference>
<evidence type="ECO:0000256" key="2">
    <source>
        <dbReference type="ARBA" id="ARBA00006375"/>
    </source>
</evidence>
<evidence type="ECO:0000256" key="5">
    <source>
        <dbReference type="ARBA" id="ARBA00022737"/>
    </source>
</evidence>
<keyword evidence="4 8" id="KW-0812">Transmembrane</keyword>
<feature type="transmembrane region" description="Helical" evidence="11">
    <location>
        <begin position="49"/>
        <end position="69"/>
    </location>
</feature>
<name>A0ABY8UDY5_TETOB</name>
<dbReference type="Pfam" id="PF00153">
    <property type="entry name" value="Mito_carr"/>
    <property type="match status" value="2"/>
</dbReference>
<protein>
    <recommendedName>
        <fullName evidence="14">Mitochondrial carrier domain-containing protein</fullName>
    </recommendedName>
</protein>
<dbReference type="PANTHER" id="PTHR45667">
    <property type="entry name" value="S-ADENOSYLMETHIONINE MITOCHONDRIAL CARRIER PROTEIN"/>
    <property type="match status" value="1"/>
</dbReference>
<gene>
    <name evidence="12" type="ORF">OEZ85_009368</name>
</gene>
<evidence type="ECO:0000256" key="1">
    <source>
        <dbReference type="ARBA" id="ARBA00004141"/>
    </source>
</evidence>
<evidence type="ECO:0000256" key="6">
    <source>
        <dbReference type="ARBA" id="ARBA00022989"/>
    </source>
</evidence>
<evidence type="ECO:0000256" key="4">
    <source>
        <dbReference type="ARBA" id="ARBA00022692"/>
    </source>
</evidence>
<keyword evidence="7 8" id="KW-0472">Membrane</keyword>
<reference evidence="12 13" key="1">
    <citation type="submission" date="2023-05" db="EMBL/GenBank/DDBJ databases">
        <title>A 100% complete, gapless, phased diploid assembly of the Scenedesmus obliquus UTEX 3031 genome.</title>
        <authorList>
            <person name="Biondi T.C."/>
            <person name="Hanschen E.R."/>
            <person name="Kwon T."/>
            <person name="Eng W."/>
            <person name="Kruse C.P.S."/>
            <person name="Koehler S.I."/>
            <person name="Kunde Y."/>
            <person name="Gleasner C.D."/>
            <person name="You Mak K.T."/>
            <person name="Polle J."/>
            <person name="Hovde B.T."/>
            <person name="Starkenburg S.R."/>
        </authorList>
    </citation>
    <scope>NUCLEOTIDE SEQUENCE [LARGE SCALE GENOMIC DNA]</scope>
    <source>
        <strain evidence="12 13">DOE0152z</strain>
    </source>
</reference>
<accession>A0ABY8UDY5</accession>
<keyword evidence="3 9" id="KW-0813">Transport</keyword>
<dbReference type="EMBL" id="CP126216">
    <property type="protein sequence ID" value="WIA17868.1"/>
    <property type="molecule type" value="Genomic_DNA"/>
</dbReference>
<comment type="similarity">
    <text evidence="2 9">Belongs to the mitochondrial carrier (TC 2.A.29) family.</text>
</comment>
<evidence type="ECO:0000256" key="9">
    <source>
        <dbReference type="RuleBase" id="RU000488"/>
    </source>
</evidence>
<organism evidence="12 13">
    <name type="scientific">Tetradesmus obliquus</name>
    <name type="common">Green alga</name>
    <name type="synonym">Acutodesmus obliquus</name>
    <dbReference type="NCBI Taxonomy" id="3088"/>
    <lineage>
        <taxon>Eukaryota</taxon>
        <taxon>Viridiplantae</taxon>
        <taxon>Chlorophyta</taxon>
        <taxon>core chlorophytes</taxon>
        <taxon>Chlorophyceae</taxon>
        <taxon>CS clade</taxon>
        <taxon>Sphaeropleales</taxon>
        <taxon>Scenedesmaceae</taxon>
        <taxon>Tetradesmus</taxon>
    </lineage>
</organism>
<evidence type="ECO:0008006" key="14">
    <source>
        <dbReference type="Google" id="ProtNLM"/>
    </source>
</evidence>
<evidence type="ECO:0000256" key="11">
    <source>
        <dbReference type="SAM" id="Phobius"/>
    </source>
</evidence>
<sequence length="315" mass="32410">MAGAFAEIIQVAALYPIDTIKVRCQASGLPMGVVVRQLMASPATTLAQLYAGVVSASVASVAVGSLYFFTFFELFKHRAQVGQIQGSMLGAMFKALKQQGPRALYGSFFLPFCFKSLPFDIGELLTYASLNDWKDRQLAAAPPAAAAAAAAAKPAAAAVVVEPPQQQQLAFGSITATSSDMGSITLTTSSSSNSSSSSSSQSKLQQVIANTPDHVWDMAAGAAAGAAAVLVSMPPDCVKTVLETGGGVAPKPGSGVFGSVAAFGATGRQLVAQRGVAGGLFCGMGPRLLESVPSTMLYWMAVEGARRVLEPYTAK</sequence>
<feature type="compositionally biased region" description="Low complexity" evidence="10">
    <location>
        <begin position="189"/>
        <end position="202"/>
    </location>
</feature>
<evidence type="ECO:0000313" key="13">
    <source>
        <dbReference type="Proteomes" id="UP001244341"/>
    </source>
</evidence>
<feature type="region of interest" description="Disordered" evidence="10">
    <location>
        <begin position="185"/>
        <end position="204"/>
    </location>
</feature>
<keyword evidence="6 11" id="KW-1133">Transmembrane helix</keyword>
<dbReference type="SUPFAM" id="SSF103506">
    <property type="entry name" value="Mitochondrial carrier"/>
    <property type="match status" value="1"/>
</dbReference>
<evidence type="ECO:0000256" key="8">
    <source>
        <dbReference type="PROSITE-ProRule" id="PRU00282"/>
    </source>
</evidence>
<proteinExistence type="inferred from homology"/>
<feature type="repeat" description="Solcar" evidence="8">
    <location>
        <begin position="212"/>
        <end position="308"/>
    </location>
</feature>
<evidence type="ECO:0000256" key="3">
    <source>
        <dbReference type="ARBA" id="ARBA00022448"/>
    </source>
</evidence>
<dbReference type="InterPro" id="IPR023395">
    <property type="entry name" value="MCP_dom_sf"/>
</dbReference>
<evidence type="ECO:0000256" key="10">
    <source>
        <dbReference type="SAM" id="MobiDB-lite"/>
    </source>
</evidence>
<evidence type="ECO:0000313" key="12">
    <source>
        <dbReference type="EMBL" id="WIA17868.1"/>
    </source>
</evidence>
<evidence type="ECO:0000256" key="7">
    <source>
        <dbReference type="ARBA" id="ARBA00023136"/>
    </source>
</evidence>
<keyword evidence="13" id="KW-1185">Reference proteome</keyword>